<feature type="non-terminal residue" evidence="8">
    <location>
        <position position="1"/>
    </location>
</feature>
<dbReference type="PANTHER" id="PTHR30026">
    <property type="entry name" value="OUTER MEMBRANE PROTEIN TOLC"/>
    <property type="match status" value="1"/>
</dbReference>
<dbReference type="InterPro" id="IPR003423">
    <property type="entry name" value="OMP_efflux"/>
</dbReference>
<dbReference type="AlphaFoldDB" id="A0A3B0T5C7"/>
<dbReference type="Gene3D" id="1.20.1600.10">
    <property type="entry name" value="Outer membrane efflux proteins (OEP)"/>
    <property type="match status" value="1"/>
</dbReference>
<evidence type="ECO:0000256" key="4">
    <source>
        <dbReference type="ARBA" id="ARBA00022692"/>
    </source>
</evidence>
<dbReference type="PANTHER" id="PTHR30026:SF22">
    <property type="entry name" value="OUTER MEMBRANE EFFLUX PROTEIN"/>
    <property type="match status" value="1"/>
</dbReference>
<gene>
    <name evidence="8" type="ORF">MNBD_ALPHA11-65</name>
</gene>
<dbReference type="GO" id="GO:1990281">
    <property type="term" value="C:efflux pump complex"/>
    <property type="evidence" value="ECO:0007669"/>
    <property type="project" value="TreeGrafter"/>
</dbReference>
<evidence type="ECO:0000256" key="3">
    <source>
        <dbReference type="ARBA" id="ARBA00022452"/>
    </source>
</evidence>
<keyword evidence="3" id="KW-1134">Transmembrane beta strand</keyword>
<sequence>EGYATKDPNMLSLEWDIVSLEAQQLSLKLDYLPEISLNASARIQQNVLGENPVNANGRVMISLTGQIYDGGERMAKNNQLVARVEEVKYRYRRALDQLEQDVEDSARILRTANEKRTSIAERIAASKSVVSLYQQQFEAGTRTIFELLDAQRELFAAKGEQITSRFEVMRAAYNAAKLNGSLADVVLGENA</sequence>
<dbReference type="GO" id="GO:0009279">
    <property type="term" value="C:cell outer membrane"/>
    <property type="evidence" value="ECO:0007669"/>
    <property type="project" value="UniProtKB-SubCell"/>
</dbReference>
<dbReference type="SUPFAM" id="SSF56954">
    <property type="entry name" value="Outer membrane efflux proteins (OEP)"/>
    <property type="match status" value="1"/>
</dbReference>
<keyword evidence="6" id="KW-0998">Cell outer membrane</keyword>
<evidence type="ECO:0000313" key="8">
    <source>
        <dbReference type="EMBL" id="VAW13951.1"/>
    </source>
</evidence>
<evidence type="ECO:0000256" key="1">
    <source>
        <dbReference type="ARBA" id="ARBA00004442"/>
    </source>
</evidence>
<proteinExistence type="predicted"/>
<protein>
    <submittedName>
        <fullName evidence="8">Uncharacterized protein</fullName>
    </submittedName>
</protein>
<evidence type="ECO:0000256" key="6">
    <source>
        <dbReference type="ARBA" id="ARBA00023237"/>
    </source>
</evidence>
<keyword evidence="4" id="KW-0812">Transmembrane</keyword>
<accession>A0A3B0T5C7</accession>
<organism evidence="8">
    <name type="scientific">hydrothermal vent metagenome</name>
    <dbReference type="NCBI Taxonomy" id="652676"/>
    <lineage>
        <taxon>unclassified sequences</taxon>
        <taxon>metagenomes</taxon>
        <taxon>ecological metagenomes</taxon>
    </lineage>
</organism>
<keyword evidence="5" id="KW-0472">Membrane</keyword>
<keyword evidence="7" id="KW-0175">Coiled coil</keyword>
<dbReference type="Pfam" id="PF02321">
    <property type="entry name" value="OEP"/>
    <property type="match status" value="1"/>
</dbReference>
<name>A0A3B0T5C7_9ZZZZ</name>
<dbReference type="GO" id="GO:0015288">
    <property type="term" value="F:porin activity"/>
    <property type="evidence" value="ECO:0007669"/>
    <property type="project" value="TreeGrafter"/>
</dbReference>
<evidence type="ECO:0000256" key="5">
    <source>
        <dbReference type="ARBA" id="ARBA00023136"/>
    </source>
</evidence>
<reference evidence="8" key="1">
    <citation type="submission" date="2018-06" db="EMBL/GenBank/DDBJ databases">
        <authorList>
            <person name="Zhirakovskaya E."/>
        </authorList>
    </citation>
    <scope>NUCLEOTIDE SEQUENCE</scope>
</reference>
<evidence type="ECO:0000256" key="2">
    <source>
        <dbReference type="ARBA" id="ARBA00022448"/>
    </source>
</evidence>
<dbReference type="InterPro" id="IPR051906">
    <property type="entry name" value="TolC-like"/>
</dbReference>
<dbReference type="GO" id="GO:0015562">
    <property type="term" value="F:efflux transmembrane transporter activity"/>
    <property type="evidence" value="ECO:0007669"/>
    <property type="project" value="InterPro"/>
</dbReference>
<comment type="subcellular location">
    <subcellularLocation>
        <location evidence="1">Cell outer membrane</location>
    </subcellularLocation>
</comment>
<evidence type="ECO:0000256" key="7">
    <source>
        <dbReference type="SAM" id="Coils"/>
    </source>
</evidence>
<keyword evidence="2" id="KW-0813">Transport</keyword>
<dbReference type="EMBL" id="UOEQ01000028">
    <property type="protein sequence ID" value="VAW13951.1"/>
    <property type="molecule type" value="Genomic_DNA"/>
</dbReference>
<feature type="coiled-coil region" evidence="7">
    <location>
        <begin position="81"/>
        <end position="115"/>
    </location>
</feature>